<protein>
    <submittedName>
        <fullName evidence="3">Uncharacterized protein</fullName>
    </submittedName>
</protein>
<accession>A0A3M6TWQ5</accession>
<keyword evidence="2" id="KW-0472">Membrane</keyword>
<evidence type="ECO:0000313" key="3">
    <source>
        <dbReference type="EMBL" id="RMX45724.1"/>
    </source>
</evidence>
<dbReference type="EMBL" id="RCHS01002784">
    <property type="protein sequence ID" value="RMX45724.1"/>
    <property type="molecule type" value="Genomic_DNA"/>
</dbReference>
<keyword evidence="2" id="KW-0812">Transmembrane</keyword>
<sequence length="206" mass="22425">MAPTTRPTPAPTANSDPALSTAAIVMIVVGVYLALVALVLVIRQCLKSQGISICPTWISELCCGCCANDNHAERCCLCACFVGMAEMCDCSTPSKKSCLDSVCPSKQWCDNTFCCCMNAEPGGELCQDCQGPQCACGDCNCACNCALPECNSINCICFSIDLGGESQQQQQMMQQQQQIQQQQQQLQQLQMQQQQFQPQSYPNYPR</sequence>
<keyword evidence="2" id="KW-1133">Transmembrane helix</keyword>
<feature type="coiled-coil region" evidence="1">
    <location>
        <begin position="165"/>
        <end position="192"/>
    </location>
</feature>
<name>A0A3M6TWQ5_POCDA</name>
<proteinExistence type="predicted"/>
<dbReference type="STRING" id="46731.A0A3M6TWQ5"/>
<comment type="caution">
    <text evidence="3">The sequence shown here is derived from an EMBL/GenBank/DDBJ whole genome shotgun (WGS) entry which is preliminary data.</text>
</comment>
<dbReference type="OrthoDB" id="6365775at2759"/>
<gene>
    <name evidence="3" type="ORF">pdam_00024005</name>
</gene>
<feature type="transmembrane region" description="Helical" evidence="2">
    <location>
        <begin position="20"/>
        <end position="42"/>
    </location>
</feature>
<evidence type="ECO:0000313" key="4">
    <source>
        <dbReference type="Proteomes" id="UP000275408"/>
    </source>
</evidence>
<reference evidence="3 4" key="1">
    <citation type="journal article" date="2018" name="Sci. Rep.">
        <title>Comparative analysis of the Pocillopora damicornis genome highlights role of immune system in coral evolution.</title>
        <authorList>
            <person name="Cunning R."/>
            <person name="Bay R.A."/>
            <person name="Gillette P."/>
            <person name="Baker A.C."/>
            <person name="Traylor-Knowles N."/>
        </authorList>
    </citation>
    <scope>NUCLEOTIDE SEQUENCE [LARGE SCALE GENOMIC DNA]</scope>
    <source>
        <strain evidence="3">RSMAS</strain>
        <tissue evidence="3">Whole animal</tissue>
    </source>
</reference>
<dbReference type="Proteomes" id="UP000275408">
    <property type="component" value="Unassembled WGS sequence"/>
</dbReference>
<keyword evidence="1" id="KW-0175">Coiled coil</keyword>
<keyword evidence="4" id="KW-1185">Reference proteome</keyword>
<dbReference type="OMA" id="FESCCGT"/>
<evidence type="ECO:0000256" key="1">
    <source>
        <dbReference type="SAM" id="Coils"/>
    </source>
</evidence>
<evidence type="ECO:0000256" key="2">
    <source>
        <dbReference type="SAM" id="Phobius"/>
    </source>
</evidence>
<organism evidence="3 4">
    <name type="scientific">Pocillopora damicornis</name>
    <name type="common">Cauliflower coral</name>
    <name type="synonym">Millepora damicornis</name>
    <dbReference type="NCBI Taxonomy" id="46731"/>
    <lineage>
        <taxon>Eukaryota</taxon>
        <taxon>Metazoa</taxon>
        <taxon>Cnidaria</taxon>
        <taxon>Anthozoa</taxon>
        <taxon>Hexacorallia</taxon>
        <taxon>Scleractinia</taxon>
        <taxon>Astrocoeniina</taxon>
        <taxon>Pocilloporidae</taxon>
        <taxon>Pocillopora</taxon>
    </lineage>
</organism>
<dbReference type="AlphaFoldDB" id="A0A3M6TWQ5"/>